<name>A0A1Y1SCS8_9GAMM</name>
<feature type="transmembrane region" description="Helical" evidence="1">
    <location>
        <begin position="107"/>
        <end position="128"/>
    </location>
</feature>
<evidence type="ECO:0000313" key="2">
    <source>
        <dbReference type="EMBL" id="ORE86817.1"/>
    </source>
</evidence>
<keyword evidence="1" id="KW-0472">Membrane</keyword>
<feature type="transmembrane region" description="Helical" evidence="1">
    <location>
        <begin position="12"/>
        <end position="31"/>
    </location>
</feature>
<dbReference type="AlphaFoldDB" id="A0A1Y1SCS8"/>
<keyword evidence="1" id="KW-1133">Transmembrane helix</keyword>
<keyword evidence="3" id="KW-1185">Reference proteome</keyword>
<keyword evidence="1" id="KW-0812">Transmembrane</keyword>
<organism evidence="2 3">
    <name type="scientific">Oceanococcus atlanticus</name>
    <dbReference type="NCBI Taxonomy" id="1317117"/>
    <lineage>
        <taxon>Bacteria</taxon>
        <taxon>Pseudomonadati</taxon>
        <taxon>Pseudomonadota</taxon>
        <taxon>Gammaproteobacteria</taxon>
        <taxon>Chromatiales</taxon>
        <taxon>Oceanococcaceae</taxon>
        <taxon>Oceanococcus</taxon>
    </lineage>
</organism>
<protein>
    <submittedName>
        <fullName evidence="2">Uncharacterized protein</fullName>
    </submittedName>
</protein>
<feature type="transmembrane region" description="Helical" evidence="1">
    <location>
        <begin position="62"/>
        <end position="86"/>
    </location>
</feature>
<proteinExistence type="predicted"/>
<dbReference type="Proteomes" id="UP000192342">
    <property type="component" value="Unassembled WGS sequence"/>
</dbReference>
<gene>
    <name evidence="2" type="ORF">ATO7_07252</name>
</gene>
<evidence type="ECO:0000256" key="1">
    <source>
        <dbReference type="SAM" id="Phobius"/>
    </source>
</evidence>
<dbReference type="EMBL" id="AQQV01000002">
    <property type="protein sequence ID" value="ORE86817.1"/>
    <property type="molecule type" value="Genomic_DNA"/>
</dbReference>
<sequence length="135" mass="14459">MGRGAIDLGKLNVALGASVFAFAATVMAAFGRAPSWSLWFLPEAIRKPQDSYGYSFGGNAPLLAIFVILLLGIGLIATGAIGVLSGEVWFVGRGDGIYLISRVLQPSLYWFLEVFYLFGGTISVLFGFRELWGGS</sequence>
<evidence type="ECO:0000313" key="3">
    <source>
        <dbReference type="Proteomes" id="UP000192342"/>
    </source>
</evidence>
<comment type="caution">
    <text evidence="2">The sequence shown here is derived from an EMBL/GenBank/DDBJ whole genome shotgun (WGS) entry which is preliminary data.</text>
</comment>
<accession>A0A1Y1SCS8</accession>
<reference evidence="2 3" key="1">
    <citation type="submission" date="2013-04" db="EMBL/GenBank/DDBJ databases">
        <title>Oceanococcus atlanticus 22II-S10r2 Genome Sequencing.</title>
        <authorList>
            <person name="Lai Q."/>
            <person name="Li G."/>
            <person name="Shao Z."/>
        </authorList>
    </citation>
    <scope>NUCLEOTIDE SEQUENCE [LARGE SCALE GENOMIC DNA]</scope>
    <source>
        <strain evidence="2 3">22II-S10r2</strain>
    </source>
</reference>